<gene>
    <name evidence="2" type="ORF">GCM10025789_13810</name>
</gene>
<keyword evidence="1" id="KW-1133">Transmembrane helix</keyword>
<keyword evidence="1" id="KW-0812">Transmembrane</keyword>
<organism evidence="2 3">
    <name type="scientific">Tessaracoccus lubricantis</name>
    <dbReference type="NCBI Taxonomy" id="545543"/>
    <lineage>
        <taxon>Bacteria</taxon>
        <taxon>Bacillati</taxon>
        <taxon>Actinomycetota</taxon>
        <taxon>Actinomycetes</taxon>
        <taxon>Propionibacteriales</taxon>
        <taxon>Propionibacteriaceae</taxon>
        <taxon>Tessaracoccus</taxon>
    </lineage>
</organism>
<dbReference type="EMBL" id="BAABLV010000020">
    <property type="protein sequence ID" value="GAA4897177.1"/>
    <property type="molecule type" value="Genomic_DNA"/>
</dbReference>
<accession>A0ABP9FAF4</accession>
<dbReference type="Proteomes" id="UP001501521">
    <property type="component" value="Unassembled WGS sequence"/>
</dbReference>
<comment type="caution">
    <text evidence="2">The sequence shown here is derived from an EMBL/GenBank/DDBJ whole genome shotgun (WGS) entry which is preliminary data.</text>
</comment>
<proteinExistence type="predicted"/>
<sequence length="129" mass="13688">MTGPRNADVHPDEVAEVTESATEVRWFGVVLLVGHLALIVLGAISLWRIAGGWWLGAVVAALFALGYLALWRYLLAPGSRTRLGYRERLTVSLVLGPAVVVVGSLAGLWVPALVATCVMILGDALNSRG</sequence>
<evidence type="ECO:0000256" key="1">
    <source>
        <dbReference type="SAM" id="Phobius"/>
    </source>
</evidence>
<feature type="transmembrane region" description="Helical" evidence="1">
    <location>
        <begin position="54"/>
        <end position="74"/>
    </location>
</feature>
<evidence type="ECO:0000313" key="2">
    <source>
        <dbReference type="EMBL" id="GAA4897177.1"/>
    </source>
</evidence>
<name>A0ABP9FAF4_9ACTN</name>
<reference evidence="3" key="1">
    <citation type="journal article" date="2019" name="Int. J. Syst. Evol. Microbiol.">
        <title>The Global Catalogue of Microorganisms (GCM) 10K type strain sequencing project: providing services to taxonomists for standard genome sequencing and annotation.</title>
        <authorList>
            <consortium name="The Broad Institute Genomics Platform"/>
            <consortium name="The Broad Institute Genome Sequencing Center for Infectious Disease"/>
            <person name="Wu L."/>
            <person name="Ma J."/>
        </authorList>
    </citation>
    <scope>NUCLEOTIDE SEQUENCE [LARGE SCALE GENOMIC DNA]</scope>
    <source>
        <strain evidence="3">JCM 19125</strain>
    </source>
</reference>
<feature type="transmembrane region" description="Helical" evidence="1">
    <location>
        <begin position="94"/>
        <end position="121"/>
    </location>
</feature>
<keyword evidence="1" id="KW-0472">Membrane</keyword>
<keyword evidence="3" id="KW-1185">Reference proteome</keyword>
<feature type="transmembrane region" description="Helical" evidence="1">
    <location>
        <begin position="26"/>
        <end position="47"/>
    </location>
</feature>
<dbReference type="RefSeq" id="WP_345580959.1">
    <property type="nucleotide sequence ID" value="NZ_BAABLV010000020.1"/>
</dbReference>
<evidence type="ECO:0000313" key="3">
    <source>
        <dbReference type="Proteomes" id="UP001501521"/>
    </source>
</evidence>
<protein>
    <submittedName>
        <fullName evidence="2">Uncharacterized protein</fullName>
    </submittedName>
</protein>